<organism evidence="1 2">
    <name type="scientific">Racocetra persica</name>
    <dbReference type="NCBI Taxonomy" id="160502"/>
    <lineage>
        <taxon>Eukaryota</taxon>
        <taxon>Fungi</taxon>
        <taxon>Fungi incertae sedis</taxon>
        <taxon>Mucoromycota</taxon>
        <taxon>Glomeromycotina</taxon>
        <taxon>Glomeromycetes</taxon>
        <taxon>Diversisporales</taxon>
        <taxon>Gigasporaceae</taxon>
        <taxon>Racocetra</taxon>
    </lineage>
</organism>
<dbReference type="EMBL" id="CAJVQC010039201">
    <property type="protein sequence ID" value="CAG8767947.1"/>
    <property type="molecule type" value="Genomic_DNA"/>
</dbReference>
<dbReference type="Proteomes" id="UP000789920">
    <property type="component" value="Unassembled WGS sequence"/>
</dbReference>
<feature type="non-terminal residue" evidence="1">
    <location>
        <position position="1"/>
    </location>
</feature>
<evidence type="ECO:0000313" key="1">
    <source>
        <dbReference type="EMBL" id="CAG8767947.1"/>
    </source>
</evidence>
<evidence type="ECO:0000313" key="2">
    <source>
        <dbReference type="Proteomes" id="UP000789920"/>
    </source>
</evidence>
<protein>
    <submittedName>
        <fullName evidence="1">17204_t:CDS:1</fullName>
    </submittedName>
</protein>
<gene>
    <name evidence="1" type="ORF">RPERSI_LOCUS16037</name>
</gene>
<reference evidence="1" key="1">
    <citation type="submission" date="2021-06" db="EMBL/GenBank/DDBJ databases">
        <authorList>
            <person name="Kallberg Y."/>
            <person name="Tangrot J."/>
            <person name="Rosling A."/>
        </authorList>
    </citation>
    <scope>NUCLEOTIDE SEQUENCE</scope>
    <source>
        <strain evidence="1">MA461A</strain>
    </source>
</reference>
<sequence>LVRQTIKEESNLFVVWAVGVYPTIFEKDRFFSVDGKIIPGFYAGNKRLKVLTNKCPLKISLIRIPQELLKVLENNENAIFNVLISDYTIQDHNFIVKIVFSHSNSCFAYLKSMIHLHDSLVFVVGQMEVIDNDFYIYAKDINYIDISCFKRKISDDSSFCGFTESVNSIRAKLLFTYRNVNENSKVTFNFEESFSAVLIDCLASSDSILSKRVRVEDDDELLNLRMFLGVQRIII</sequence>
<keyword evidence="2" id="KW-1185">Reference proteome</keyword>
<comment type="caution">
    <text evidence="1">The sequence shown here is derived from an EMBL/GenBank/DDBJ whole genome shotgun (WGS) entry which is preliminary data.</text>
</comment>
<accession>A0ACA9QX74</accession>
<name>A0ACA9QX74_9GLOM</name>
<proteinExistence type="predicted"/>